<comment type="caution">
    <text evidence="1">The sequence shown here is derived from an EMBL/GenBank/DDBJ whole genome shotgun (WGS) entry which is preliminary data.</text>
</comment>
<keyword evidence="2" id="KW-1185">Reference proteome</keyword>
<dbReference type="AlphaFoldDB" id="A0A917I8V5"/>
<organism evidence="1 2">
    <name type="scientific">Alsobacter metallidurans</name>
    <dbReference type="NCBI Taxonomy" id="340221"/>
    <lineage>
        <taxon>Bacteria</taxon>
        <taxon>Pseudomonadati</taxon>
        <taxon>Pseudomonadota</taxon>
        <taxon>Alphaproteobacteria</taxon>
        <taxon>Hyphomicrobiales</taxon>
        <taxon>Alsobacteraceae</taxon>
        <taxon>Alsobacter</taxon>
    </lineage>
</organism>
<sequence>MLSPVPATSILSFWREAGRDRWFAKDDAFDAELRERFEPTRQAAADGQLDAWSETPEGALALVLLLDQLPRNLFRRSPEAFATDEIARHVASAALERGFDRQVDPVLRPFFFLPFMHSEDLAEQDLCVRLYEAAGDEDGAKWAKMHRDIIARFGRFPHRNPVLGRDTTPEEAEFLAGDGFKG</sequence>
<dbReference type="Gene3D" id="1.20.58.320">
    <property type="entry name" value="TPR-like"/>
    <property type="match status" value="1"/>
</dbReference>
<gene>
    <name evidence="1" type="ORF">GCM10007036_35630</name>
</gene>
<evidence type="ECO:0008006" key="3">
    <source>
        <dbReference type="Google" id="ProtNLM"/>
    </source>
</evidence>
<dbReference type="InterPro" id="IPR011990">
    <property type="entry name" value="TPR-like_helical_dom_sf"/>
</dbReference>
<dbReference type="Pfam" id="PF06041">
    <property type="entry name" value="DUF924"/>
    <property type="match status" value="1"/>
</dbReference>
<name>A0A917I8V5_9HYPH</name>
<reference evidence="1" key="2">
    <citation type="submission" date="2020-09" db="EMBL/GenBank/DDBJ databases">
        <authorList>
            <person name="Sun Q."/>
            <person name="Zhou Y."/>
        </authorList>
    </citation>
    <scope>NUCLEOTIDE SEQUENCE</scope>
    <source>
        <strain evidence="1">CGMCC 1.12214</strain>
    </source>
</reference>
<accession>A0A917I8V5</accession>
<dbReference type="EMBL" id="BMES01000002">
    <property type="protein sequence ID" value="GGH27256.1"/>
    <property type="molecule type" value="Genomic_DNA"/>
</dbReference>
<dbReference type="Proteomes" id="UP000603912">
    <property type="component" value="Unassembled WGS sequence"/>
</dbReference>
<dbReference type="InterPro" id="IPR010323">
    <property type="entry name" value="DUF924"/>
</dbReference>
<protein>
    <recommendedName>
        <fullName evidence="3">DUF924 domain-containing protein</fullName>
    </recommendedName>
</protein>
<proteinExistence type="predicted"/>
<dbReference type="RefSeq" id="WP_188519043.1">
    <property type="nucleotide sequence ID" value="NZ_BMES01000002.1"/>
</dbReference>
<dbReference type="SUPFAM" id="SSF48452">
    <property type="entry name" value="TPR-like"/>
    <property type="match status" value="1"/>
</dbReference>
<dbReference type="Gene3D" id="1.25.40.10">
    <property type="entry name" value="Tetratricopeptide repeat domain"/>
    <property type="match status" value="1"/>
</dbReference>
<evidence type="ECO:0000313" key="2">
    <source>
        <dbReference type="Proteomes" id="UP000603912"/>
    </source>
</evidence>
<reference evidence="1" key="1">
    <citation type="journal article" date="2014" name="Int. J. Syst. Evol. Microbiol.">
        <title>Complete genome sequence of Corynebacterium casei LMG S-19264T (=DSM 44701T), isolated from a smear-ripened cheese.</title>
        <authorList>
            <consortium name="US DOE Joint Genome Institute (JGI-PGF)"/>
            <person name="Walter F."/>
            <person name="Albersmeier A."/>
            <person name="Kalinowski J."/>
            <person name="Ruckert C."/>
        </authorList>
    </citation>
    <scope>NUCLEOTIDE SEQUENCE</scope>
    <source>
        <strain evidence="1">CGMCC 1.12214</strain>
    </source>
</reference>
<evidence type="ECO:0000313" key="1">
    <source>
        <dbReference type="EMBL" id="GGH27256.1"/>
    </source>
</evidence>